<dbReference type="EC" id="3.4.-.-" evidence="3"/>
<feature type="transmembrane region" description="Helical" evidence="1">
    <location>
        <begin position="67"/>
        <end position="91"/>
    </location>
</feature>
<keyword evidence="1" id="KW-0812">Transmembrane</keyword>
<keyword evidence="3" id="KW-0378">Hydrolase</keyword>
<dbReference type="EMBL" id="JAXOFX010000003">
    <property type="protein sequence ID" value="MDZ5471313.1"/>
    <property type="molecule type" value="Genomic_DNA"/>
</dbReference>
<feature type="transmembrane region" description="Helical" evidence="1">
    <location>
        <begin position="272"/>
        <end position="291"/>
    </location>
</feature>
<evidence type="ECO:0000313" key="3">
    <source>
        <dbReference type="EMBL" id="MDZ5471313.1"/>
    </source>
</evidence>
<dbReference type="GO" id="GO:0016787">
    <property type="term" value="F:hydrolase activity"/>
    <property type="evidence" value="ECO:0007669"/>
    <property type="project" value="UniProtKB-KW"/>
</dbReference>
<feature type="transmembrane region" description="Helical" evidence="1">
    <location>
        <begin position="207"/>
        <end position="226"/>
    </location>
</feature>
<evidence type="ECO:0000256" key="1">
    <source>
        <dbReference type="SAM" id="Phobius"/>
    </source>
</evidence>
<dbReference type="PANTHER" id="PTHR39430:SF1">
    <property type="entry name" value="PROTEASE"/>
    <property type="match status" value="1"/>
</dbReference>
<dbReference type="InterPro" id="IPR003675">
    <property type="entry name" value="Rce1/LyrA-like_dom"/>
</dbReference>
<keyword evidence="4" id="KW-1185">Reference proteome</keyword>
<dbReference type="RefSeq" id="WP_322445612.1">
    <property type="nucleotide sequence ID" value="NZ_JAXOFX010000003.1"/>
</dbReference>
<feature type="transmembrane region" description="Helical" evidence="1">
    <location>
        <begin position="20"/>
        <end position="39"/>
    </location>
</feature>
<dbReference type="PANTHER" id="PTHR39430">
    <property type="entry name" value="MEMBRANE-ASSOCIATED PROTEASE-RELATED"/>
    <property type="match status" value="1"/>
</dbReference>
<feature type="transmembrane region" description="Helical" evidence="1">
    <location>
        <begin position="144"/>
        <end position="163"/>
    </location>
</feature>
<evidence type="ECO:0000313" key="4">
    <source>
        <dbReference type="Proteomes" id="UP001290455"/>
    </source>
</evidence>
<feature type="transmembrane region" description="Helical" evidence="1">
    <location>
        <begin position="111"/>
        <end position="132"/>
    </location>
</feature>
<protein>
    <submittedName>
        <fullName evidence="3">CPBP family intramembrane glutamic endopeptidase</fullName>
        <ecNumber evidence="3">3.4.-.-</ecNumber>
    </submittedName>
</protein>
<dbReference type="Proteomes" id="UP001290455">
    <property type="component" value="Unassembled WGS sequence"/>
</dbReference>
<name>A0ABU5IVX8_9BACI</name>
<gene>
    <name evidence="3" type="ORF">SM124_06090</name>
</gene>
<keyword evidence="1" id="KW-1133">Transmembrane helix</keyword>
<evidence type="ECO:0000259" key="2">
    <source>
        <dbReference type="Pfam" id="PF02517"/>
    </source>
</evidence>
<dbReference type="Pfam" id="PF02517">
    <property type="entry name" value="Rce1-like"/>
    <property type="match status" value="1"/>
</dbReference>
<feature type="domain" description="CAAX prenyl protease 2/Lysostaphin resistance protein A-like" evidence="2">
    <location>
        <begin position="150"/>
        <end position="246"/>
    </location>
</feature>
<sequence>MEKDFISINQGKNSWKRYILSFFVMLAFLFIGSIVSVYLTEKHVVEDKDESTYFDNVTMEAVNLDSIYSFVYLNMTYIVWIIGIFLAIRLIHKRSFKSLITPYNGVNWKRIFWGFAVFFGLITFTTLIDFVLSPSDYRLNDINFKDYVTLFLFVLILTPIQTTTEEVFFRGYLMQWIGKIVKNHYILSILAGLIFAALHFANPEMEYSAVLIGADYVLSGILWCFITARTNSVELTIGAHAANNMFLGWFLTMDNTAFGNIPSLFVVGNINPAITLMWTAFSLIIFTYLSIKKYGVSN</sequence>
<comment type="caution">
    <text evidence="3">The sequence shown here is derived from an EMBL/GenBank/DDBJ whole genome shotgun (WGS) entry which is preliminary data.</text>
</comment>
<proteinExistence type="predicted"/>
<keyword evidence="1" id="KW-0472">Membrane</keyword>
<organism evidence="3 4">
    <name type="scientific">Robertmurraya mangrovi</name>
    <dbReference type="NCBI Taxonomy" id="3098077"/>
    <lineage>
        <taxon>Bacteria</taxon>
        <taxon>Bacillati</taxon>
        <taxon>Bacillota</taxon>
        <taxon>Bacilli</taxon>
        <taxon>Bacillales</taxon>
        <taxon>Bacillaceae</taxon>
        <taxon>Robertmurraya</taxon>
    </lineage>
</organism>
<reference evidence="3 4" key="1">
    <citation type="submission" date="2023-11" db="EMBL/GenBank/DDBJ databases">
        <title>Bacillus jintuensis, isolated from a mudflat on the Beibu Gulf coast.</title>
        <authorList>
            <person name="Li M."/>
        </authorList>
    </citation>
    <scope>NUCLEOTIDE SEQUENCE [LARGE SCALE GENOMIC DNA]</scope>
    <source>
        <strain evidence="3 4">31A1R</strain>
    </source>
</reference>
<accession>A0ABU5IVX8</accession>
<feature type="transmembrane region" description="Helical" evidence="1">
    <location>
        <begin position="184"/>
        <end position="201"/>
    </location>
</feature>